<dbReference type="AlphaFoldDB" id="A0A846N3D1"/>
<evidence type="ECO:0000313" key="3">
    <source>
        <dbReference type="EMBL" id="NIK90019.1"/>
    </source>
</evidence>
<protein>
    <submittedName>
        <fullName evidence="3">Uncharacterized protein</fullName>
    </submittedName>
</protein>
<feature type="region of interest" description="Disordered" evidence="1">
    <location>
        <begin position="46"/>
        <end position="78"/>
    </location>
</feature>
<keyword evidence="4" id="KW-1185">Reference proteome</keyword>
<name>A0A846N3D1_9PROT</name>
<dbReference type="Proteomes" id="UP000570514">
    <property type="component" value="Unassembled WGS sequence"/>
</dbReference>
<feature type="transmembrane region" description="Helical" evidence="2">
    <location>
        <begin position="21"/>
        <end position="41"/>
    </location>
</feature>
<evidence type="ECO:0000256" key="2">
    <source>
        <dbReference type="SAM" id="Phobius"/>
    </source>
</evidence>
<sequence length="78" mass="8609">MVDMRRHRIRVTEVTTRYSRLLSLLAVAVMGVVVLGAFSFASQHVTPDKAPAAVQSEVIRTTPDAPREVPPPVEEAKR</sequence>
<accession>A0A846N3D1</accession>
<dbReference type="RefSeq" id="WP_167084210.1">
    <property type="nucleotide sequence ID" value="NZ_BAAADC010000001.1"/>
</dbReference>
<dbReference type="EMBL" id="JAASRM010000001">
    <property type="protein sequence ID" value="NIK90019.1"/>
    <property type="molecule type" value="Genomic_DNA"/>
</dbReference>
<gene>
    <name evidence="3" type="ORF">FHS83_003337</name>
</gene>
<organism evidence="3 4">
    <name type="scientific">Rhizomicrobium palustre</name>
    <dbReference type="NCBI Taxonomy" id="189966"/>
    <lineage>
        <taxon>Bacteria</taxon>
        <taxon>Pseudomonadati</taxon>
        <taxon>Pseudomonadota</taxon>
        <taxon>Alphaproteobacteria</taxon>
        <taxon>Micropepsales</taxon>
        <taxon>Micropepsaceae</taxon>
        <taxon>Rhizomicrobium</taxon>
    </lineage>
</organism>
<keyword evidence="2" id="KW-0812">Transmembrane</keyword>
<keyword evidence="2" id="KW-0472">Membrane</keyword>
<comment type="caution">
    <text evidence="3">The sequence shown here is derived from an EMBL/GenBank/DDBJ whole genome shotgun (WGS) entry which is preliminary data.</text>
</comment>
<feature type="compositionally biased region" description="Pro residues" evidence="1">
    <location>
        <begin position="68"/>
        <end position="78"/>
    </location>
</feature>
<keyword evidence="2" id="KW-1133">Transmembrane helix</keyword>
<proteinExistence type="predicted"/>
<evidence type="ECO:0000313" key="4">
    <source>
        <dbReference type="Proteomes" id="UP000570514"/>
    </source>
</evidence>
<evidence type="ECO:0000256" key="1">
    <source>
        <dbReference type="SAM" id="MobiDB-lite"/>
    </source>
</evidence>
<reference evidence="3 4" key="1">
    <citation type="submission" date="2020-03" db="EMBL/GenBank/DDBJ databases">
        <title>Genomic Encyclopedia of Type Strains, Phase IV (KMG-IV): sequencing the most valuable type-strain genomes for metagenomic binning, comparative biology and taxonomic classification.</title>
        <authorList>
            <person name="Goeker M."/>
        </authorList>
    </citation>
    <scope>NUCLEOTIDE SEQUENCE [LARGE SCALE GENOMIC DNA]</scope>
    <source>
        <strain evidence="3 4">DSM 19867</strain>
    </source>
</reference>